<evidence type="ECO:0000313" key="1">
    <source>
        <dbReference type="EMBL" id="SVE61508.1"/>
    </source>
</evidence>
<sequence length="42" mass="5128">MITKQVFFDDKLSETENLFGKEWITEEDHSRNFLNEFNKAKF</sequence>
<gene>
    <name evidence="1" type="ORF">METZ01_LOCUS514362</name>
</gene>
<proteinExistence type="predicted"/>
<name>A0A383EZF7_9ZZZZ</name>
<reference evidence="1" key="1">
    <citation type="submission" date="2018-05" db="EMBL/GenBank/DDBJ databases">
        <authorList>
            <person name="Lanie J.A."/>
            <person name="Ng W.-L."/>
            <person name="Kazmierczak K.M."/>
            <person name="Andrzejewski T.M."/>
            <person name="Davidsen T.M."/>
            <person name="Wayne K.J."/>
            <person name="Tettelin H."/>
            <person name="Glass J.I."/>
            <person name="Rusch D."/>
            <person name="Podicherti R."/>
            <person name="Tsui H.-C.T."/>
            <person name="Winkler M.E."/>
        </authorList>
    </citation>
    <scope>NUCLEOTIDE SEQUENCE</scope>
</reference>
<accession>A0A383EZF7</accession>
<dbReference type="EMBL" id="UINC01229698">
    <property type="protein sequence ID" value="SVE61508.1"/>
    <property type="molecule type" value="Genomic_DNA"/>
</dbReference>
<dbReference type="AlphaFoldDB" id="A0A383EZF7"/>
<protein>
    <submittedName>
        <fullName evidence="1">Uncharacterized protein</fullName>
    </submittedName>
</protein>
<organism evidence="1">
    <name type="scientific">marine metagenome</name>
    <dbReference type="NCBI Taxonomy" id="408172"/>
    <lineage>
        <taxon>unclassified sequences</taxon>
        <taxon>metagenomes</taxon>
        <taxon>ecological metagenomes</taxon>
    </lineage>
</organism>